<keyword evidence="2" id="KW-1133">Transmembrane helix</keyword>
<dbReference type="Proteomes" id="UP000813824">
    <property type="component" value="Unassembled WGS sequence"/>
</dbReference>
<proteinExistence type="predicted"/>
<dbReference type="AlphaFoldDB" id="A0A8K0ULY1"/>
<sequence>MIVHITGPRLMIAGPSSHVVKQDTADPGNTVQSPPGPVQSRLLSPHHHPSVALSKSDLHFRFRNSTVAAVAMFFLMVAGGRMSFGLPNGYYQHHDRSTFVAYAHTT</sequence>
<feature type="transmembrane region" description="Helical" evidence="2">
    <location>
        <begin position="65"/>
        <end position="84"/>
    </location>
</feature>
<evidence type="ECO:0000256" key="1">
    <source>
        <dbReference type="SAM" id="MobiDB-lite"/>
    </source>
</evidence>
<evidence type="ECO:0000256" key="2">
    <source>
        <dbReference type="SAM" id="Phobius"/>
    </source>
</evidence>
<feature type="region of interest" description="Disordered" evidence="1">
    <location>
        <begin position="19"/>
        <end position="45"/>
    </location>
</feature>
<name>A0A8K0ULY1_9AGAR</name>
<evidence type="ECO:0000313" key="4">
    <source>
        <dbReference type="Proteomes" id="UP000813824"/>
    </source>
</evidence>
<gene>
    <name evidence="3" type="ORF">BXZ70DRAFT_908667</name>
</gene>
<keyword evidence="2" id="KW-0812">Transmembrane</keyword>
<keyword evidence="4" id="KW-1185">Reference proteome</keyword>
<evidence type="ECO:0000313" key="3">
    <source>
        <dbReference type="EMBL" id="KAH8094868.1"/>
    </source>
</evidence>
<accession>A0A8K0ULY1</accession>
<dbReference type="EMBL" id="JAEVFJ010000024">
    <property type="protein sequence ID" value="KAH8094868.1"/>
    <property type="molecule type" value="Genomic_DNA"/>
</dbReference>
<organism evidence="3 4">
    <name type="scientific">Cristinia sonorae</name>
    <dbReference type="NCBI Taxonomy" id="1940300"/>
    <lineage>
        <taxon>Eukaryota</taxon>
        <taxon>Fungi</taxon>
        <taxon>Dikarya</taxon>
        <taxon>Basidiomycota</taxon>
        <taxon>Agaricomycotina</taxon>
        <taxon>Agaricomycetes</taxon>
        <taxon>Agaricomycetidae</taxon>
        <taxon>Agaricales</taxon>
        <taxon>Pleurotineae</taxon>
        <taxon>Stephanosporaceae</taxon>
        <taxon>Cristinia</taxon>
    </lineage>
</organism>
<protein>
    <submittedName>
        <fullName evidence="3">Uncharacterized protein</fullName>
    </submittedName>
</protein>
<comment type="caution">
    <text evidence="3">The sequence shown here is derived from an EMBL/GenBank/DDBJ whole genome shotgun (WGS) entry which is preliminary data.</text>
</comment>
<reference evidence="3" key="1">
    <citation type="journal article" date="2021" name="New Phytol.">
        <title>Evolutionary innovations through gain and loss of genes in the ectomycorrhizal Boletales.</title>
        <authorList>
            <person name="Wu G."/>
            <person name="Miyauchi S."/>
            <person name="Morin E."/>
            <person name="Kuo A."/>
            <person name="Drula E."/>
            <person name="Varga T."/>
            <person name="Kohler A."/>
            <person name="Feng B."/>
            <person name="Cao Y."/>
            <person name="Lipzen A."/>
            <person name="Daum C."/>
            <person name="Hundley H."/>
            <person name="Pangilinan J."/>
            <person name="Johnson J."/>
            <person name="Barry K."/>
            <person name="LaButti K."/>
            <person name="Ng V."/>
            <person name="Ahrendt S."/>
            <person name="Min B."/>
            <person name="Choi I.G."/>
            <person name="Park H."/>
            <person name="Plett J.M."/>
            <person name="Magnuson J."/>
            <person name="Spatafora J.W."/>
            <person name="Nagy L.G."/>
            <person name="Henrissat B."/>
            <person name="Grigoriev I.V."/>
            <person name="Yang Z.L."/>
            <person name="Xu J."/>
            <person name="Martin F.M."/>
        </authorList>
    </citation>
    <scope>NUCLEOTIDE SEQUENCE</scope>
    <source>
        <strain evidence="3">KKN 215</strain>
    </source>
</reference>
<keyword evidence="2" id="KW-0472">Membrane</keyword>